<dbReference type="EMBL" id="SJPJ01000001">
    <property type="protein sequence ID" value="TWT78947.1"/>
    <property type="molecule type" value="Genomic_DNA"/>
</dbReference>
<dbReference type="InterPro" id="IPR027558">
    <property type="entry name" value="Pre_pil_HX9DG_C"/>
</dbReference>
<dbReference type="AlphaFoldDB" id="A0A5C5YWM2"/>
<proteinExistence type="predicted"/>
<reference evidence="2 3" key="1">
    <citation type="submission" date="2019-02" db="EMBL/GenBank/DDBJ databases">
        <title>Deep-cultivation of Planctomycetes and their phenomic and genomic characterization uncovers novel biology.</title>
        <authorList>
            <person name="Wiegand S."/>
            <person name="Jogler M."/>
            <person name="Boedeker C."/>
            <person name="Pinto D."/>
            <person name="Vollmers J."/>
            <person name="Rivas-Marin E."/>
            <person name="Kohn T."/>
            <person name="Peeters S.H."/>
            <person name="Heuer A."/>
            <person name="Rast P."/>
            <person name="Oberbeckmann S."/>
            <person name="Bunk B."/>
            <person name="Jeske O."/>
            <person name="Meyerdierks A."/>
            <person name="Storesund J.E."/>
            <person name="Kallscheuer N."/>
            <person name="Luecker S."/>
            <person name="Lage O.M."/>
            <person name="Pohl T."/>
            <person name="Merkel B.J."/>
            <person name="Hornburger P."/>
            <person name="Mueller R.-W."/>
            <person name="Bruemmer F."/>
            <person name="Labrenz M."/>
            <person name="Spormann A.M."/>
            <person name="Op Den Camp H."/>
            <person name="Overmann J."/>
            <person name="Amann R."/>
            <person name="Jetten M.S.M."/>
            <person name="Mascher T."/>
            <person name="Medema M.H."/>
            <person name="Devos D.P."/>
            <person name="Kaster A.-K."/>
            <person name="Ovreas L."/>
            <person name="Rohde M."/>
            <person name="Galperin M.Y."/>
            <person name="Jogler C."/>
        </authorList>
    </citation>
    <scope>NUCLEOTIDE SEQUENCE [LARGE SCALE GENOMIC DNA]</scope>
    <source>
        <strain evidence="2 3">CA13</strain>
    </source>
</reference>
<accession>A0A5C5YWM2</accession>
<keyword evidence="3" id="KW-1185">Reference proteome</keyword>
<dbReference type="Pfam" id="PF07963">
    <property type="entry name" value="N_methyl"/>
    <property type="match status" value="1"/>
</dbReference>
<dbReference type="InterPro" id="IPR012902">
    <property type="entry name" value="N_methyl_site"/>
</dbReference>
<dbReference type="PANTHER" id="PTHR30093">
    <property type="entry name" value="GENERAL SECRETION PATHWAY PROTEIN G"/>
    <property type="match status" value="1"/>
</dbReference>
<dbReference type="SUPFAM" id="SSF54523">
    <property type="entry name" value="Pili subunits"/>
    <property type="match status" value="1"/>
</dbReference>
<sequence>MRKTRSKPGFTLVELLVVIAIIGVLVGLLLPAVQAAREAARRMSCSNNFKQLGLAIHNYHSAYNSLPMFKGGTARLAGAPNSYRTTAIAGSSGGGNDGLQLSILVPLLPFFEGQGLWEQIANPYSIPAGQPGAGLIFAPMGPVPAMGLGRHAENQYDPWLTNVPTLRCPSDPGIGLPSQGRTNYGACLGDDIFRINNGGVSAFGVKHPTQFPQARSVCRGMFVPRQVTKFRDVLDGLSNTMMMGELMTDLGDNDTRTATAMATGNIYQMPGEACPTGDPLRPIFWDASAVTLIAGSQSRRGYKWASAYPIDSGVVNIFPPNGRACGISNASPATWRPGIWGTSSRHQGGAHILMGDGAVKFITESIEAGNPANGMVRWNGSSPPAFNTFASPGSISPYGLWGALSTRASKEIIEEEL</sequence>
<evidence type="ECO:0000313" key="2">
    <source>
        <dbReference type="EMBL" id="TWT78947.1"/>
    </source>
</evidence>
<organism evidence="2 3">
    <name type="scientific">Novipirellula herctigrandis</name>
    <dbReference type="NCBI Taxonomy" id="2527986"/>
    <lineage>
        <taxon>Bacteria</taxon>
        <taxon>Pseudomonadati</taxon>
        <taxon>Planctomycetota</taxon>
        <taxon>Planctomycetia</taxon>
        <taxon>Pirellulales</taxon>
        <taxon>Pirellulaceae</taxon>
        <taxon>Novipirellula</taxon>
    </lineage>
</organism>
<dbReference type="Pfam" id="PF07596">
    <property type="entry name" value="SBP_bac_10"/>
    <property type="match status" value="1"/>
</dbReference>
<dbReference type="PANTHER" id="PTHR30093:SF2">
    <property type="entry name" value="TYPE II SECRETION SYSTEM PROTEIN H"/>
    <property type="match status" value="1"/>
</dbReference>
<protein>
    <recommendedName>
        <fullName evidence="1">DUF1559 domain-containing protein</fullName>
    </recommendedName>
</protein>
<dbReference type="OrthoDB" id="255848at2"/>
<dbReference type="Proteomes" id="UP000315010">
    <property type="component" value="Unassembled WGS sequence"/>
</dbReference>
<dbReference type="InterPro" id="IPR011453">
    <property type="entry name" value="DUF1559"/>
</dbReference>
<evidence type="ECO:0000259" key="1">
    <source>
        <dbReference type="Pfam" id="PF07596"/>
    </source>
</evidence>
<feature type="domain" description="DUF1559" evidence="1">
    <location>
        <begin position="34"/>
        <end position="368"/>
    </location>
</feature>
<dbReference type="InterPro" id="IPR045584">
    <property type="entry name" value="Pilin-like"/>
</dbReference>
<evidence type="ECO:0000313" key="3">
    <source>
        <dbReference type="Proteomes" id="UP000315010"/>
    </source>
</evidence>
<name>A0A5C5YWM2_9BACT</name>
<dbReference type="RefSeq" id="WP_146394117.1">
    <property type="nucleotide sequence ID" value="NZ_SJPJ01000001.1"/>
</dbReference>
<dbReference type="Gene3D" id="3.30.700.10">
    <property type="entry name" value="Glycoprotein, Type 4 Pilin"/>
    <property type="match status" value="1"/>
</dbReference>
<comment type="caution">
    <text evidence="2">The sequence shown here is derived from an EMBL/GenBank/DDBJ whole genome shotgun (WGS) entry which is preliminary data.</text>
</comment>
<dbReference type="NCBIfam" id="TIGR02532">
    <property type="entry name" value="IV_pilin_GFxxxE"/>
    <property type="match status" value="1"/>
</dbReference>
<dbReference type="NCBIfam" id="TIGR04294">
    <property type="entry name" value="pre_pil_HX9DG"/>
    <property type="match status" value="1"/>
</dbReference>
<gene>
    <name evidence="2" type="ORF">CA13_03440</name>
</gene>